<dbReference type="InterPro" id="IPR029063">
    <property type="entry name" value="SAM-dependent_MTases_sf"/>
</dbReference>
<evidence type="ECO:0000313" key="1">
    <source>
        <dbReference type="EMBL" id="EPR35563.1"/>
    </source>
</evidence>
<dbReference type="AlphaFoldDB" id="S7UTA6"/>
<evidence type="ECO:0008006" key="3">
    <source>
        <dbReference type="Google" id="ProtNLM"/>
    </source>
</evidence>
<gene>
    <name evidence="1" type="ORF">dsat_1904</name>
</gene>
<name>S7UTA6_9BACT</name>
<dbReference type="PANTHER" id="PTHR43861:SF6">
    <property type="entry name" value="METHYLTRANSFERASE TYPE 11"/>
    <property type="match status" value="1"/>
</dbReference>
<accession>S7UTA6</accession>
<reference evidence="1 2" key="1">
    <citation type="journal article" date="2013" name="Genome Announc.">
        <title>Draft genome sequences for three mercury-methylating, sulfate-reducing bacteria.</title>
        <authorList>
            <person name="Brown S.D."/>
            <person name="Hurt R.A.Jr."/>
            <person name="Gilmour C.C."/>
            <person name="Elias D.A."/>
        </authorList>
    </citation>
    <scope>NUCLEOTIDE SEQUENCE [LARGE SCALE GENOMIC DNA]</scope>
    <source>
        <strain evidence="1 2">DSM 16529</strain>
    </source>
</reference>
<evidence type="ECO:0000313" key="2">
    <source>
        <dbReference type="Proteomes" id="UP000014975"/>
    </source>
</evidence>
<dbReference type="eggNOG" id="COG2227">
    <property type="taxonomic scope" value="Bacteria"/>
</dbReference>
<proteinExistence type="predicted"/>
<keyword evidence="2" id="KW-1185">Reference proteome</keyword>
<dbReference type="Proteomes" id="UP000014975">
    <property type="component" value="Unassembled WGS sequence"/>
</dbReference>
<dbReference type="RefSeq" id="WP_020885790.1">
    <property type="nucleotide sequence ID" value="NZ_ATHI01000003.1"/>
</dbReference>
<dbReference type="Pfam" id="PF13489">
    <property type="entry name" value="Methyltransf_23"/>
    <property type="match status" value="1"/>
</dbReference>
<dbReference type="Gene3D" id="3.40.50.150">
    <property type="entry name" value="Vaccinia Virus protein VP39"/>
    <property type="match status" value="1"/>
</dbReference>
<dbReference type="SUPFAM" id="SSF53335">
    <property type="entry name" value="S-adenosyl-L-methionine-dependent methyltransferases"/>
    <property type="match status" value="1"/>
</dbReference>
<dbReference type="STRING" id="1121439.dsat_1904"/>
<dbReference type="PANTHER" id="PTHR43861">
    <property type="entry name" value="TRANS-ACONITATE 2-METHYLTRANSFERASE-RELATED"/>
    <property type="match status" value="1"/>
</dbReference>
<organism evidence="1 2">
    <name type="scientific">Alkalidesulfovibrio alkalitolerans DSM 16529</name>
    <dbReference type="NCBI Taxonomy" id="1121439"/>
    <lineage>
        <taxon>Bacteria</taxon>
        <taxon>Pseudomonadati</taxon>
        <taxon>Thermodesulfobacteriota</taxon>
        <taxon>Desulfovibrionia</taxon>
        <taxon>Desulfovibrionales</taxon>
        <taxon>Desulfovibrionaceae</taxon>
        <taxon>Alkalidesulfovibrio</taxon>
    </lineage>
</organism>
<sequence length="290" mass="31988">MRCRICGSPRLRLVKQGAGQGELRSDDFAITDARYGQTLPIYACDACGFLQCPDVEGLLRYYEGLQDPDYEKGRPQRTLQARMLLGRMLSIAGDSGQGKTLLDVGAGSGILVQAAREMGFDALGVEPSRWLQGIAASAEIPVICGTIDDLPGDALFDAIMAVDVVEHVDDPMGLLRACVSRLRPGGLLAVVTPDRGSVVARLMGWRWWHYRIAHVNYFNRVTLDMALRGAGLTPIQYTRPGWRFPLDYLLQRLGAYIPPRFIPVPGFARRITVPLNLLDSLMAVAMRRES</sequence>
<dbReference type="OrthoDB" id="7342932at2"/>
<protein>
    <recommendedName>
        <fullName evidence="3">Methyltransferase type 11</fullName>
    </recommendedName>
</protein>
<comment type="caution">
    <text evidence="1">The sequence shown here is derived from an EMBL/GenBank/DDBJ whole genome shotgun (WGS) entry which is preliminary data.</text>
</comment>
<dbReference type="EMBL" id="ATHI01000003">
    <property type="protein sequence ID" value="EPR35563.1"/>
    <property type="molecule type" value="Genomic_DNA"/>
</dbReference>
<dbReference type="CDD" id="cd02440">
    <property type="entry name" value="AdoMet_MTases"/>
    <property type="match status" value="1"/>
</dbReference>